<keyword evidence="4" id="KW-1185">Reference proteome</keyword>
<dbReference type="InterPro" id="IPR028992">
    <property type="entry name" value="Hedgehog/Intein_dom"/>
</dbReference>
<sequence length="526" mass="55946">MATGAELNYNVNANAMTMANAMFGSGVTVVGASYTGPRDSSATFTNGNLAPGVLPSSSGVILSTGNVRDFTQSSGDPNRATNTSTDTNGVDNNSQFNAIAGAQTFDAVWIDVDFIPTGDVMTMRFVFSSEEYPEYVNSAFNDVMGVWVNGVYVPVSIGNGTSSINNINPLTQPNLFTSNLNDDYNTEMDGFTVTLTLTIPVQPGVVNSIRIGIADTADSQYDSNLIIVGDSIQTTLVARDDVDTMAATGQKTFDILGNDIYSGAGTLQITQINGINVVAGQVITLPSGQQVRLNADGTITVIGNGDIEQVNFTYTVASTIGGHIDTGLVKINTIPCFVAGTMILTDKGECPVESLQPGDLVITKDDGPQPLRWIGRRQVPATGALAPIEIRAGTFGDHRRLLVSPQHRVLVHDSLAELLFGDTEVLVSAKDLVNGRSVRVMEGGEVEYVHLLFDRHQIVSSEGLATESFLPGPQSTRMFEAGIIDEICTLFPELDPQTGDGYSPAVRRTLRPFEAQLLFAAAEKAA</sequence>
<gene>
    <name evidence="3" type="ORF">D1012_00705</name>
</gene>
<dbReference type="GO" id="GO:0016740">
    <property type="term" value="F:transferase activity"/>
    <property type="evidence" value="ECO:0007669"/>
    <property type="project" value="UniProtKB-KW"/>
</dbReference>
<protein>
    <submittedName>
        <fullName evidence="3">2,3,4,5-tetrahydropyridine-2,6-carboxylate N-succinyltransferase</fullName>
    </submittedName>
</protein>
<dbReference type="EMBL" id="QWEY01000001">
    <property type="protein sequence ID" value="RGP39277.1"/>
    <property type="molecule type" value="Genomic_DNA"/>
</dbReference>
<reference evidence="3 4" key="1">
    <citation type="submission" date="2018-08" db="EMBL/GenBank/DDBJ databases">
        <title>Flavobacterium tibetense sp. nov., isolated from a wetland YonghuCo on Tibetan Plateau.</title>
        <authorList>
            <person name="Phurbu D."/>
            <person name="Lu H."/>
            <person name="Xing P."/>
        </authorList>
    </citation>
    <scope>NUCLEOTIDE SEQUENCE [LARGE SCALE GENOMIC DNA]</scope>
    <source>
        <strain evidence="3 4">DJC</strain>
    </source>
</reference>
<dbReference type="Pfam" id="PF13403">
    <property type="entry name" value="Hint_2"/>
    <property type="match status" value="1"/>
</dbReference>
<feature type="region of interest" description="Disordered" evidence="1">
    <location>
        <begin position="67"/>
        <end position="89"/>
    </location>
</feature>
<dbReference type="Gene3D" id="2.170.16.10">
    <property type="entry name" value="Hedgehog/Intein (Hint) domain"/>
    <property type="match status" value="1"/>
</dbReference>
<dbReference type="OrthoDB" id="6305173at2"/>
<dbReference type="SUPFAM" id="SSF51294">
    <property type="entry name" value="Hedgehog/intein (Hint) domain"/>
    <property type="match status" value="1"/>
</dbReference>
<dbReference type="AlphaFoldDB" id="A0A411Z8C7"/>
<dbReference type="NCBIfam" id="NF038133">
    <property type="entry name" value="choice_anch_L"/>
    <property type="match status" value="1"/>
</dbReference>
<organism evidence="3 4">
    <name type="scientific">Pseudotabrizicola alkalilacus</name>
    <dbReference type="NCBI Taxonomy" id="2305252"/>
    <lineage>
        <taxon>Bacteria</taxon>
        <taxon>Pseudomonadati</taxon>
        <taxon>Pseudomonadota</taxon>
        <taxon>Alphaproteobacteria</taxon>
        <taxon>Rhodobacterales</taxon>
        <taxon>Paracoccaceae</taxon>
        <taxon>Pseudotabrizicola</taxon>
    </lineage>
</organism>
<dbReference type="InterPro" id="IPR049804">
    <property type="entry name" value="Choice_anch_L"/>
</dbReference>
<proteinExistence type="predicted"/>
<name>A0A411Z8C7_9RHOB</name>
<evidence type="ECO:0000256" key="1">
    <source>
        <dbReference type="SAM" id="MobiDB-lite"/>
    </source>
</evidence>
<keyword evidence="3" id="KW-0808">Transferase</keyword>
<dbReference type="RefSeq" id="WP_118149430.1">
    <property type="nucleotide sequence ID" value="NZ_QWEY01000001.1"/>
</dbReference>
<evidence type="ECO:0000259" key="2">
    <source>
        <dbReference type="Pfam" id="PF13403"/>
    </source>
</evidence>
<evidence type="ECO:0000313" key="3">
    <source>
        <dbReference type="EMBL" id="RGP39277.1"/>
    </source>
</evidence>
<feature type="domain" description="Hedgehog/Intein (Hint)" evidence="2">
    <location>
        <begin position="335"/>
        <end position="472"/>
    </location>
</feature>
<dbReference type="InterPro" id="IPR036844">
    <property type="entry name" value="Hint_dom_sf"/>
</dbReference>
<dbReference type="Proteomes" id="UP000284547">
    <property type="component" value="Unassembled WGS sequence"/>
</dbReference>
<comment type="caution">
    <text evidence="3">The sequence shown here is derived from an EMBL/GenBank/DDBJ whole genome shotgun (WGS) entry which is preliminary data.</text>
</comment>
<evidence type="ECO:0000313" key="4">
    <source>
        <dbReference type="Proteomes" id="UP000284547"/>
    </source>
</evidence>
<accession>A0A411Z8C7</accession>